<proteinExistence type="predicted"/>
<gene>
    <name evidence="1" type="ORF">BTM25_47200</name>
</gene>
<dbReference type="Pfam" id="PF18742">
    <property type="entry name" value="DpnII-MboI"/>
    <property type="match status" value="1"/>
</dbReference>
<comment type="caution">
    <text evidence="1">The sequence shown here is derived from an EMBL/GenBank/DDBJ whole genome shotgun (WGS) entry which is preliminary data.</text>
</comment>
<name>A0A2P4UEU8_9ACTN</name>
<keyword evidence="2" id="KW-1185">Reference proteome</keyword>
<accession>A0A2P4UEU8</accession>
<dbReference type="EMBL" id="MTBP01000003">
    <property type="protein sequence ID" value="POM23565.1"/>
    <property type="molecule type" value="Genomic_DNA"/>
</dbReference>
<organism evidence="1 2">
    <name type="scientific">Actinomadura rubteroloni</name>
    <dbReference type="NCBI Taxonomy" id="1926885"/>
    <lineage>
        <taxon>Bacteria</taxon>
        <taxon>Bacillati</taxon>
        <taxon>Actinomycetota</taxon>
        <taxon>Actinomycetes</taxon>
        <taxon>Streptosporangiales</taxon>
        <taxon>Thermomonosporaceae</taxon>
        <taxon>Actinomadura</taxon>
    </lineage>
</organism>
<reference evidence="1 2" key="1">
    <citation type="journal article" date="2017" name="Chemistry">
        <title>Isolation, Biosynthesis and Chemical Modifications of Rubterolones A-F: Rare Tropolone Alkaloids from Actinomadura sp. 5-2.</title>
        <authorList>
            <person name="Guo H."/>
            <person name="Benndorf R."/>
            <person name="Leichnitz D."/>
            <person name="Klassen J.L."/>
            <person name="Vollmers J."/>
            <person name="Gorls H."/>
            <person name="Steinacker M."/>
            <person name="Weigel C."/>
            <person name="Dahse H.M."/>
            <person name="Kaster A.K."/>
            <person name="de Beer Z.W."/>
            <person name="Poulsen M."/>
            <person name="Beemelmanns C."/>
        </authorList>
    </citation>
    <scope>NUCLEOTIDE SEQUENCE [LARGE SCALE GENOMIC DNA]</scope>
    <source>
        <strain evidence="1 2">5-2</strain>
    </source>
</reference>
<dbReference type="AlphaFoldDB" id="A0A2P4UEU8"/>
<protein>
    <submittedName>
        <fullName evidence="1">Uncharacterized protein</fullName>
    </submittedName>
</protein>
<dbReference type="RefSeq" id="WP_103565169.1">
    <property type="nucleotide sequence ID" value="NZ_MTBP01000003.1"/>
</dbReference>
<dbReference type="Proteomes" id="UP000242367">
    <property type="component" value="Unassembled WGS sequence"/>
</dbReference>
<evidence type="ECO:0000313" key="2">
    <source>
        <dbReference type="Proteomes" id="UP000242367"/>
    </source>
</evidence>
<sequence length="230" mass="26071">MLMNNASVLHGRIAALIEQSYDLERAAPRTQAREIHGLADAYHAWYAEVMHTFEEAFQDRIFRQRQILSQVEPMVGGPSGTGIALLERLCRNFPRFLAPLQGRMPGRRPFAVRDAVDFHDAVHALLNAFFDDVEVREVVPDRLGARPRGDFLLRAERVAVQPRTVRAGADTEFLAEEVAYDFPYYAAHPSCDALVVLVHDPDRALENARGLERRLTCRHDGLFVHLYVTP</sequence>
<evidence type="ECO:0000313" key="1">
    <source>
        <dbReference type="EMBL" id="POM23565.1"/>
    </source>
</evidence>